<protein>
    <submittedName>
        <fullName evidence="1">Uncharacterized protein</fullName>
    </submittedName>
</protein>
<accession>A0A0P9KSX3</accession>
<organism evidence="1 2">
    <name type="scientific">Pseudomonas cannabina</name>
    <dbReference type="NCBI Taxonomy" id="86840"/>
    <lineage>
        <taxon>Bacteria</taxon>
        <taxon>Pseudomonadati</taxon>
        <taxon>Pseudomonadota</taxon>
        <taxon>Gammaproteobacteria</taxon>
        <taxon>Pseudomonadales</taxon>
        <taxon>Pseudomonadaceae</taxon>
        <taxon>Pseudomonas</taxon>
    </lineage>
</organism>
<dbReference type="PATRIC" id="fig|86840.3.peg.4184"/>
<dbReference type="EMBL" id="LJPX01000562">
    <property type="protein sequence ID" value="KPW66225.1"/>
    <property type="molecule type" value="Genomic_DNA"/>
</dbReference>
<dbReference type="Proteomes" id="UP000050564">
    <property type="component" value="Unassembled WGS sequence"/>
</dbReference>
<name>A0A0P9KSX3_PSECA</name>
<proteinExistence type="predicted"/>
<dbReference type="AlphaFoldDB" id="A0A0P9KSX3"/>
<sequence length="464" mass="49887">MKALLRRRASRTAFPRWSAGNDTSTLSTEDFLEKHLHVRPRALIGSLVVADVRAAVFAVAQAVGVGVGEAVFGAVDADEFIVSLGVIHFFLESGDVFRCDHAVFGTMLDQHRHFDARFGRGVGDQCAVEADHAQQWFAATRCIQNNLATEAVTHRCNLFRIGLRLFLQLFKPGIKALVGCIAVLEGGLHEGHRVLRVLGVLAFAIHVDSHGAVTEGRQITGAALGVVVQPPPFVNHQHTGSRAFYRVVVGVVTYQFCTVGTFVINLLGLDRRLGEPGQAHHDHCNPQTHVQLLLGWGAAWMSKDSGFCHMWRARPFSAGSCSVQSGFSLARLLLNRTLTASPSAKGVDMVNLNKFFLALAFLGGSAAAQAGDGKLDVARIEFAKTSEKLDDTHGWGHALDGQGQSSVAAGTLYSPPVYGSLTGTHNGLPVSREILLGSYDVTQHVPVSARLLSTDATMSFHSLS</sequence>
<evidence type="ECO:0000313" key="1">
    <source>
        <dbReference type="EMBL" id="KPW66225.1"/>
    </source>
</evidence>
<reference evidence="1 2" key="1">
    <citation type="submission" date="2015-09" db="EMBL/GenBank/DDBJ databases">
        <title>Genome announcement of multiple Pseudomonas syringae strains.</title>
        <authorList>
            <person name="Thakur S."/>
            <person name="Wang P.W."/>
            <person name="Gong Y."/>
            <person name="Weir B.S."/>
            <person name="Guttman D.S."/>
        </authorList>
    </citation>
    <scope>NUCLEOTIDE SEQUENCE [LARGE SCALE GENOMIC DNA]</scope>
    <source>
        <strain evidence="1 2">ICMP2823</strain>
    </source>
</reference>
<evidence type="ECO:0000313" key="2">
    <source>
        <dbReference type="Proteomes" id="UP000050564"/>
    </source>
</evidence>
<comment type="caution">
    <text evidence="1">The sequence shown here is derived from an EMBL/GenBank/DDBJ whole genome shotgun (WGS) entry which is preliminary data.</text>
</comment>
<gene>
    <name evidence="1" type="ORF">ALO81_04938</name>
</gene>